<keyword evidence="10" id="KW-1185">Reference proteome</keyword>
<evidence type="ECO:0000256" key="6">
    <source>
        <dbReference type="HAMAP-Rule" id="MF_00175"/>
    </source>
</evidence>
<dbReference type="SMART" id="SM00994">
    <property type="entry name" value="zf-C4_ClpX"/>
    <property type="match status" value="1"/>
</dbReference>
<feature type="binding site" evidence="6 7">
    <location>
        <position position="37"/>
    </location>
    <ligand>
        <name>Zn(2+)</name>
        <dbReference type="ChEBI" id="CHEBI:29105"/>
    </ligand>
</feature>
<feature type="binding site" evidence="6 7">
    <location>
        <position position="18"/>
    </location>
    <ligand>
        <name>Zn(2+)</name>
        <dbReference type="ChEBI" id="CHEBI:29105"/>
    </ligand>
</feature>
<keyword evidence="3 6" id="KW-0862">Zinc</keyword>
<dbReference type="InterPro" id="IPR038366">
    <property type="entry name" value="Znf_CppX_C4_sf"/>
</dbReference>
<comment type="function">
    <text evidence="6">ATP-dependent specificity component of the Clp protease. It directs the protease to specific substrates. Can perform chaperone functions in the absence of ClpP.</text>
</comment>
<dbReference type="Pfam" id="PF07724">
    <property type="entry name" value="AAA_2"/>
    <property type="match status" value="1"/>
</dbReference>
<dbReference type="OrthoDB" id="9804062at2"/>
<protein>
    <recommendedName>
        <fullName evidence="6">ATP-dependent Clp protease ATP-binding subunit ClpX</fullName>
    </recommendedName>
</protein>
<dbReference type="SMART" id="SM00382">
    <property type="entry name" value="AAA"/>
    <property type="match status" value="1"/>
</dbReference>
<feature type="domain" description="ClpX-type ZB" evidence="8">
    <location>
        <begin position="3"/>
        <end position="56"/>
    </location>
</feature>
<dbReference type="InterPro" id="IPR003593">
    <property type="entry name" value="AAA+_ATPase"/>
</dbReference>
<keyword evidence="9" id="KW-0378">Hydrolase</keyword>
<comment type="similarity">
    <text evidence="6 7">Belongs to the ClpX chaperone family.</text>
</comment>
<dbReference type="InterPro" id="IPR004487">
    <property type="entry name" value="Clp_protease_ATP-bd_su_ClpX"/>
</dbReference>
<dbReference type="GO" id="GO:0008233">
    <property type="term" value="F:peptidase activity"/>
    <property type="evidence" value="ECO:0007669"/>
    <property type="project" value="UniProtKB-KW"/>
</dbReference>
<dbReference type="Proteomes" id="UP000198793">
    <property type="component" value="Unassembled WGS sequence"/>
</dbReference>
<dbReference type="GO" id="GO:0046983">
    <property type="term" value="F:protein dimerization activity"/>
    <property type="evidence" value="ECO:0007669"/>
    <property type="project" value="UniProtKB-UniRule"/>
</dbReference>
<sequence length="422" mass="46650">MSKVSGGDSKNTLYCSFCGKSQHEVRKLIAGPTVFICDECVELCMDIIREENKSSMVKSREGVPTPQEIIAVLDDYVIGQGFAKKVLSVAVHNHYKRLAHAQKNNDVELAKSNILLIGPTGCGKTLLAQTLARILDVPFTMSDATTLTEAGYVGEDVENIILKLLQSADYNVERAQRGIVYIDEIDKISRKSDNPSITRDVSGEGVQQALLKIMEGTVASVPPQGGRKHPQQEFLQVDTANILFICGGAFAGLDRIISDRGRKTSIGFAANVESPEDRRTGELFRKVEPEDLLKFGLIPEFVGRLPVLATLEDLDEPALVQILVEPKNALVKQYQRLFEMENVELSFHEDALKAIARKAIERKTGARGLRSIMESMLLDTMFDLPTLEGVQEVVISEDVIDGNARPLYIYAERKDEKENVSA</sequence>
<dbReference type="Gene3D" id="6.20.220.10">
    <property type="entry name" value="ClpX chaperone, C4-type zinc finger domain"/>
    <property type="match status" value="1"/>
</dbReference>
<dbReference type="RefSeq" id="WP_090676975.1">
    <property type="nucleotide sequence ID" value="NZ_FNIT01000015.1"/>
</dbReference>
<dbReference type="SMART" id="SM01086">
    <property type="entry name" value="ClpB_D2-small"/>
    <property type="match status" value="1"/>
</dbReference>
<dbReference type="SUPFAM" id="SSF57716">
    <property type="entry name" value="Glucocorticoid receptor-like (DNA-binding domain)"/>
    <property type="match status" value="1"/>
</dbReference>
<dbReference type="PROSITE" id="PS51902">
    <property type="entry name" value="CLPX_ZB"/>
    <property type="match status" value="1"/>
</dbReference>
<dbReference type="Gene3D" id="3.40.50.300">
    <property type="entry name" value="P-loop containing nucleotide triphosphate hydrolases"/>
    <property type="match status" value="1"/>
</dbReference>
<evidence type="ECO:0000256" key="4">
    <source>
        <dbReference type="ARBA" id="ARBA00022840"/>
    </source>
</evidence>
<dbReference type="SUPFAM" id="SSF52540">
    <property type="entry name" value="P-loop containing nucleoside triphosphate hydrolases"/>
    <property type="match status" value="1"/>
</dbReference>
<evidence type="ECO:0000313" key="10">
    <source>
        <dbReference type="Proteomes" id="UP000198793"/>
    </source>
</evidence>
<name>A0A1H0MUV8_9HYPH</name>
<keyword evidence="4 6" id="KW-0067">ATP-binding</keyword>
<evidence type="ECO:0000256" key="5">
    <source>
        <dbReference type="ARBA" id="ARBA00023186"/>
    </source>
</evidence>
<dbReference type="NCBIfam" id="NF003745">
    <property type="entry name" value="PRK05342.1"/>
    <property type="match status" value="1"/>
</dbReference>
<feature type="binding site" evidence="6">
    <location>
        <begin position="119"/>
        <end position="126"/>
    </location>
    <ligand>
        <name>ATP</name>
        <dbReference type="ChEBI" id="CHEBI:30616"/>
    </ligand>
</feature>
<dbReference type="HAMAP" id="MF_00175">
    <property type="entry name" value="ClpX"/>
    <property type="match status" value="1"/>
</dbReference>
<proteinExistence type="inferred from homology"/>
<dbReference type="InterPro" id="IPR027417">
    <property type="entry name" value="P-loop_NTPase"/>
</dbReference>
<dbReference type="InterPro" id="IPR059188">
    <property type="entry name" value="Znf_CLPX-like"/>
</dbReference>
<evidence type="ECO:0000259" key="8">
    <source>
        <dbReference type="PROSITE" id="PS51902"/>
    </source>
</evidence>
<dbReference type="PANTHER" id="PTHR48102">
    <property type="entry name" value="ATP-DEPENDENT CLP PROTEASE ATP-BINDING SUBUNIT CLPX-LIKE, MITOCHONDRIAL-RELATED"/>
    <property type="match status" value="1"/>
</dbReference>
<keyword evidence="5 6" id="KW-0143">Chaperone</keyword>
<dbReference type="InterPro" id="IPR019489">
    <property type="entry name" value="Clp_ATPase_C"/>
</dbReference>
<dbReference type="PANTHER" id="PTHR48102:SF7">
    <property type="entry name" value="ATP-DEPENDENT CLP PROTEASE ATP-BINDING SUBUNIT CLPX-LIKE, MITOCHONDRIAL"/>
    <property type="match status" value="1"/>
</dbReference>
<dbReference type="FunFam" id="3.40.50.300:FF:000005">
    <property type="entry name" value="ATP-dependent Clp protease ATP-binding subunit ClpX"/>
    <property type="match status" value="1"/>
</dbReference>
<keyword evidence="9" id="KW-0645">Protease</keyword>
<dbReference type="GO" id="GO:0005524">
    <property type="term" value="F:ATP binding"/>
    <property type="evidence" value="ECO:0007669"/>
    <property type="project" value="UniProtKB-UniRule"/>
</dbReference>
<dbReference type="CDD" id="cd19497">
    <property type="entry name" value="RecA-like_ClpX"/>
    <property type="match status" value="1"/>
</dbReference>
<dbReference type="GO" id="GO:0051301">
    <property type="term" value="P:cell division"/>
    <property type="evidence" value="ECO:0007669"/>
    <property type="project" value="TreeGrafter"/>
</dbReference>
<dbReference type="AlphaFoldDB" id="A0A1H0MUV8"/>
<dbReference type="GO" id="GO:0140662">
    <property type="term" value="F:ATP-dependent protein folding chaperone"/>
    <property type="evidence" value="ECO:0007669"/>
    <property type="project" value="InterPro"/>
</dbReference>
<dbReference type="FunFam" id="1.10.8.60:FF:000002">
    <property type="entry name" value="ATP-dependent Clp protease ATP-binding subunit ClpX"/>
    <property type="match status" value="1"/>
</dbReference>
<feature type="binding site" evidence="6 7">
    <location>
        <position position="15"/>
    </location>
    <ligand>
        <name>Zn(2+)</name>
        <dbReference type="ChEBI" id="CHEBI:29105"/>
    </ligand>
</feature>
<dbReference type="GO" id="GO:0051603">
    <property type="term" value="P:proteolysis involved in protein catabolic process"/>
    <property type="evidence" value="ECO:0007669"/>
    <property type="project" value="TreeGrafter"/>
</dbReference>
<evidence type="ECO:0000256" key="2">
    <source>
        <dbReference type="ARBA" id="ARBA00022741"/>
    </source>
</evidence>
<dbReference type="NCBIfam" id="TIGR00382">
    <property type="entry name" value="clpX"/>
    <property type="match status" value="1"/>
</dbReference>
<keyword evidence="1 6" id="KW-0479">Metal-binding</keyword>
<evidence type="ECO:0000256" key="7">
    <source>
        <dbReference type="PROSITE-ProRule" id="PRU01250"/>
    </source>
</evidence>
<evidence type="ECO:0000256" key="3">
    <source>
        <dbReference type="ARBA" id="ARBA00022833"/>
    </source>
</evidence>
<accession>A0A1H0MUV8</accession>
<organism evidence="9 10">
    <name type="scientific">Aureimonas jatrophae</name>
    <dbReference type="NCBI Taxonomy" id="1166073"/>
    <lineage>
        <taxon>Bacteria</taxon>
        <taxon>Pseudomonadati</taxon>
        <taxon>Pseudomonadota</taxon>
        <taxon>Alphaproteobacteria</taxon>
        <taxon>Hyphomicrobiales</taxon>
        <taxon>Aurantimonadaceae</taxon>
        <taxon>Aureimonas</taxon>
    </lineage>
</organism>
<dbReference type="InterPro" id="IPR050052">
    <property type="entry name" value="ATP-dep_Clp_protease_ClpX"/>
</dbReference>
<dbReference type="GO" id="GO:0016887">
    <property type="term" value="F:ATP hydrolysis activity"/>
    <property type="evidence" value="ECO:0007669"/>
    <property type="project" value="InterPro"/>
</dbReference>
<feature type="binding site" evidence="6 7">
    <location>
        <position position="40"/>
    </location>
    <ligand>
        <name>Zn(2+)</name>
        <dbReference type="ChEBI" id="CHEBI:29105"/>
    </ligand>
</feature>
<dbReference type="GO" id="GO:0009376">
    <property type="term" value="C:HslUV protease complex"/>
    <property type="evidence" value="ECO:0007669"/>
    <property type="project" value="TreeGrafter"/>
</dbReference>
<dbReference type="EMBL" id="FNIT01000015">
    <property type="protein sequence ID" value="SDO84248.1"/>
    <property type="molecule type" value="Genomic_DNA"/>
</dbReference>
<evidence type="ECO:0000313" key="9">
    <source>
        <dbReference type="EMBL" id="SDO84248.1"/>
    </source>
</evidence>
<dbReference type="GO" id="GO:0008270">
    <property type="term" value="F:zinc ion binding"/>
    <property type="evidence" value="ECO:0007669"/>
    <property type="project" value="UniProtKB-UniRule"/>
</dbReference>
<keyword evidence="2 6" id="KW-0547">Nucleotide-binding</keyword>
<dbReference type="InterPro" id="IPR010603">
    <property type="entry name" value="Znf_CppX_C4"/>
</dbReference>
<comment type="subunit">
    <text evidence="6">Component of the ClpX-ClpP complex. Forms a hexameric ring that, in the presence of ATP, binds to fourteen ClpP subunits assembled into a disk-like structure with a central cavity, resembling the structure of eukaryotic proteasomes.</text>
</comment>
<reference evidence="9 10" key="1">
    <citation type="submission" date="2016-10" db="EMBL/GenBank/DDBJ databases">
        <authorList>
            <person name="de Groot N.N."/>
        </authorList>
    </citation>
    <scope>NUCLEOTIDE SEQUENCE [LARGE SCALE GENOMIC DNA]</scope>
    <source>
        <strain evidence="10">L7-484,KACC 16230,DSM 25025</strain>
    </source>
</reference>
<gene>
    <name evidence="6" type="primary">clpX</name>
    <name evidence="9" type="ORF">SAMN05192530_11573</name>
</gene>
<dbReference type="Gene3D" id="1.10.8.60">
    <property type="match status" value="1"/>
</dbReference>
<dbReference type="STRING" id="1166073.SAMN05192530_11573"/>
<dbReference type="Pfam" id="PF06689">
    <property type="entry name" value="zf-C4_ClpX"/>
    <property type="match status" value="1"/>
</dbReference>
<evidence type="ECO:0000256" key="1">
    <source>
        <dbReference type="ARBA" id="ARBA00022723"/>
    </source>
</evidence>
<dbReference type="GO" id="GO:0051082">
    <property type="term" value="F:unfolded protein binding"/>
    <property type="evidence" value="ECO:0007669"/>
    <property type="project" value="UniProtKB-UniRule"/>
</dbReference>
<dbReference type="InterPro" id="IPR003959">
    <property type="entry name" value="ATPase_AAA_core"/>
</dbReference>
<dbReference type="InterPro" id="IPR046425">
    <property type="entry name" value="ClpX_bact"/>
</dbReference>
<dbReference type="Pfam" id="PF10431">
    <property type="entry name" value="ClpB_D2-small"/>
    <property type="match status" value="1"/>
</dbReference>